<dbReference type="InterPro" id="IPR034422">
    <property type="entry name" value="HydE/PylB-like"/>
</dbReference>
<dbReference type="GO" id="GO:0046872">
    <property type="term" value="F:metal ion binding"/>
    <property type="evidence" value="ECO:0007669"/>
    <property type="project" value="UniProtKB-KW"/>
</dbReference>
<dbReference type="SMART" id="SM00729">
    <property type="entry name" value="Elp3"/>
    <property type="match status" value="1"/>
</dbReference>
<feature type="domain" description="Radical SAM core" evidence="5">
    <location>
        <begin position="20"/>
        <end position="240"/>
    </location>
</feature>
<keyword evidence="3" id="KW-0408">Iron</keyword>
<dbReference type="PANTHER" id="PTHR43726">
    <property type="entry name" value="3-METHYLORNITHINE SYNTHASE"/>
    <property type="match status" value="1"/>
</dbReference>
<dbReference type="CDD" id="cd01335">
    <property type="entry name" value="Radical_SAM"/>
    <property type="match status" value="1"/>
</dbReference>
<dbReference type="InterPro" id="IPR058240">
    <property type="entry name" value="rSAM_sf"/>
</dbReference>
<evidence type="ECO:0000256" key="2">
    <source>
        <dbReference type="ARBA" id="ARBA00022723"/>
    </source>
</evidence>
<sequence length="318" mass="36370">MIRVSCGTAMELNILNGKLDIAPTTAYLMIGNKCNNKCAFCSQSIESTSRKDKLSRVLWPELKKEDLINAFLNYKENNIKRICLQVMGSNEALKEAMDFIKYIKSNLDIPISVSAKVENEYDLKELLEIGVDKIGIAIDGANKEVYEKVKGTNFEQKIEFIKNMGSKYKGKISTHIIVGLDETHEDIFILYEDLIKNSVTVSLFAFTPVRGTKLEKHEPPSIESYRRVQLMTYLIKKGYEKDSFKFENGYLTSISPIDTKIYEEIKKGIPFKISGCKDCNRPYYNERPGGTIYNYSRNLNDNECIKVIDELNIKLEVI</sequence>
<dbReference type="SFLD" id="SFLDG01098">
    <property type="entry name" value="Uncharacterised_Radical_SAM_Su"/>
    <property type="match status" value="1"/>
</dbReference>
<keyword evidence="2" id="KW-0479">Metal-binding</keyword>
<dbReference type="GO" id="GO:0051536">
    <property type="term" value="F:iron-sulfur cluster binding"/>
    <property type="evidence" value="ECO:0007669"/>
    <property type="project" value="UniProtKB-KW"/>
</dbReference>
<keyword evidence="7" id="KW-1185">Reference proteome</keyword>
<evidence type="ECO:0000259" key="5">
    <source>
        <dbReference type="PROSITE" id="PS51918"/>
    </source>
</evidence>
<accession>A0A1M6KU89</accession>
<dbReference type="AlphaFoldDB" id="A0A1M6KU89"/>
<evidence type="ECO:0000313" key="7">
    <source>
        <dbReference type="Proteomes" id="UP000242497"/>
    </source>
</evidence>
<dbReference type="Pfam" id="PF04055">
    <property type="entry name" value="Radical_SAM"/>
    <property type="match status" value="1"/>
</dbReference>
<gene>
    <name evidence="6" type="ORF">SAMN02744037_00479</name>
</gene>
<organism evidence="6 7">
    <name type="scientific">Tepidibacter formicigenes DSM 15518</name>
    <dbReference type="NCBI Taxonomy" id="1123349"/>
    <lineage>
        <taxon>Bacteria</taxon>
        <taxon>Bacillati</taxon>
        <taxon>Bacillota</taxon>
        <taxon>Clostridia</taxon>
        <taxon>Peptostreptococcales</taxon>
        <taxon>Peptostreptococcaceae</taxon>
        <taxon>Tepidibacter</taxon>
    </lineage>
</organism>
<name>A0A1M6KU89_9FIRM</name>
<evidence type="ECO:0000256" key="1">
    <source>
        <dbReference type="ARBA" id="ARBA00022691"/>
    </source>
</evidence>
<reference evidence="7" key="1">
    <citation type="submission" date="2016-11" db="EMBL/GenBank/DDBJ databases">
        <authorList>
            <person name="Varghese N."/>
            <person name="Submissions S."/>
        </authorList>
    </citation>
    <scope>NUCLEOTIDE SEQUENCE [LARGE SCALE GENOMIC DNA]</scope>
    <source>
        <strain evidence="7">DSM 15518</strain>
    </source>
</reference>
<dbReference type="STRING" id="1123349.SAMN02744037_00479"/>
<dbReference type="RefSeq" id="WP_072886913.1">
    <property type="nucleotide sequence ID" value="NZ_FRAE01000008.1"/>
</dbReference>
<evidence type="ECO:0000256" key="3">
    <source>
        <dbReference type="ARBA" id="ARBA00023004"/>
    </source>
</evidence>
<dbReference type="PANTHER" id="PTHR43726:SF1">
    <property type="entry name" value="BIOTIN SYNTHASE"/>
    <property type="match status" value="1"/>
</dbReference>
<dbReference type="PROSITE" id="PS51918">
    <property type="entry name" value="RADICAL_SAM"/>
    <property type="match status" value="1"/>
</dbReference>
<dbReference type="SUPFAM" id="SSF102114">
    <property type="entry name" value="Radical SAM enzymes"/>
    <property type="match status" value="1"/>
</dbReference>
<protein>
    <submittedName>
        <fullName evidence="6">Biotin synthase</fullName>
    </submittedName>
</protein>
<dbReference type="Gene3D" id="3.20.20.70">
    <property type="entry name" value="Aldolase class I"/>
    <property type="match status" value="1"/>
</dbReference>
<dbReference type="OrthoDB" id="5495221at2"/>
<keyword evidence="1" id="KW-0949">S-adenosyl-L-methionine</keyword>
<dbReference type="GO" id="GO:0016740">
    <property type="term" value="F:transferase activity"/>
    <property type="evidence" value="ECO:0007669"/>
    <property type="project" value="TreeGrafter"/>
</dbReference>
<proteinExistence type="predicted"/>
<dbReference type="EMBL" id="FRAE01000008">
    <property type="protein sequence ID" value="SHJ62503.1"/>
    <property type="molecule type" value="Genomic_DNA"/>
</dbReference>
<keyword evidence="4" id="KW-0411">Iron-sulfur</keyword>
<dbReference type="Proteomes" id="UP000242497">
    <property type="component" value="Unassembled WGS sequence"/>
</dbReference>
<evidence type="ECO:0000313" key="6">
    <source>
        <dbReference type="EMBL" id="SHJ62503.1"/>
    </source>
</evidence>
<evidence type="ECO:0000256" key="4">
    <source>
        <dbReference type="ARBA" id="ARBA00023014"/>
    </source>
</evidence>
<dbReference type="InterPro" id="IPR006638">
    <property type="entry name" value="Elp3/MiaA/NifB-like_rSAM"/>
</dbReference>
<dbReference type="InterPro" id="IPR013785">
    <property type="entry name" value="Aldolase_TIM"/>
</dbReference>
<dbReference type="InterPro" id="IPR007197">
    <property type="entry name" value="rSAM"/>
</dbReference>
<dbReference type="SFLD" id="SFLDS00029">
    <property type="entry name" value="Radical_SAM"/>
    <property type="match status" value="1"/>
</dbReference>